<proteinExistence type="predicted"/>
<comment type="caution">
    <text evidence="3">The sequence shown here is derived from an EMBL/GenBank/DDBJ whole genome shotgun (WGS) entry which is preliminary data.</text>
</comment>
<dbReference type="InterPro" id="IPR036770">
    <property type="entry name" value="Ankyrin_rpt-contain_sf"/>
</dbReference>
<sequence length="466" mass="52196">MSLHSLPFEVICLIVSYLPRRKYMLSLLRCNRTLHDTVIHVLYKQDEDEHEHVKNHPMRWLIKRGFETGIQHIISRNNLDVNMPLCSRYYIPANTPLLLAIQSGHTNIVELLLRNGAQVNLDTDMSALGYAATLGDYNMTSLLLQHGAHVDLVSIDGSCPLGCALEYNFASRNENPWSSEACFGRRSKGDNGLVDVISLLLAHGADPHFQYDDKLSTCLHRMTMRPWNSIEKLFRLFLDYGADLNARDSQGNTPLHVSFAQYAFRRVAKAQKEFVELLLRSGADINAQNAKGDTPLHNAFAYRGFPGNREGQKDLVGLLLRSGADVNLPNKQGETSLGTTFEDPDTFKLVLKPGASTRCRGEKGTEVLYRLLTTCLRKQKKGEKQREINTVLIELLLEHVACADQVVDGKCVLDLPAARMYPVLRDLVAVRMAARKTSRGLSRKTSRKALPKKSSQVESSGLTRKA</sequence>
<feature type="region of interest" description="Disordered" evidence="2">
    <location>
        <begin position="438"/>
        <end position="466"/>
    </location>
</feature>
<gene>
    <name evidence="3" type="ORF">PNAL_LOCUS7039</name>
</gene>
<feature type="compositionally biased region" description="Basic residues" evidence="2">
    <location>
        <begin position="438"/>
        <end position="451"/>
    </location>
</feature>
<evidence type="ECO:0008006" key="5">
    <source>
        <dbReference type="Google" id="ProtNLM"/>
    </source>
</evidence>
<feature type="repeat" description="ANK" evidence="1">
    <location>
        <begin position="291"/>
        <end position="331"/>
    </location>
</feature>
<feature type="compositionally biased region" description="Polar residues" evidence="2">
    <location>
        <begin position="453"/>
        <end position="466"/>
    </location>
</feature>
<feature type="repeat" description="ANK" evidence="1">
    <location>
        <begin position="250"/>
        <end position="290"/>
    </location>
</feature>
<evidence type="ECO:0000313" key="3">
    <source>
        <dbReference type="EMBL" id="CAG8185008.1"/>
    </source>
</evidence>
<reference evidence="3" key="1">
    <citation type="submission" date="2021-07" db="EMBL/GenBank/DDBJ databases">
        <authorList>
            <person name="Branca A.L. A."/>
        </authorList>
    </citation>
    <scope>NUCLEOTIDE SEQUENCE</scope>
</reference>
<dbReference type="AlphaFoldDB" id="A0A9W4MZL3"/>
<dbReference type="SMART" id="SM00248">
    <property type="entry name" value="ANK"/>
    <property type="match status" value="7"/>
</dbReference>
<dbReference type="Gene3D" id="1.25.40.20">
    <property type="entry name" value="Ankyrin repeat-containing domain"/>
    <property type="match status" value="1"/>
</dbReference>
<dbReference type="InterPro" id="IPR002110">
    <property type="entry name" value="Ankyrin_rpt"/>
</dbReference>
<feature type="repeat" description="ANK" evidence="1">
    <location>
        <begin position="92"/>
        <end position="124"/>
    </location>
</feature>
<dbReference type="PANTHER" id="PTHR24118">
    <property type="entry name" value="POTE ANKYRIN DOMAIN"/>
    <property type="match status" value="1"/>
</dbReference>
<dbReference type="Pfam" id="PF12796">
    <property type="entry name" value="Ank_2"/>
    <property type="match status" value="2"/>
</dbReference>
<dbReference type="OrthoDB" id="360839at2759"/>
<name>A0A9W4MZL3_PENNA</name>
<protein>
    <recommendedName>
        <fullName evidence="5">F-box domain-containing protein</fullName>
    </recommendedName>
</protein>
<feature type="repeat" description="ANK" evidence="1">
    <location>
        <begin position="123"/>
        <end position="155"/>
    </location>
</feature>
<organism evidence="3 4">
    <name type="scientific">Penicillium nalgiovense</name>
    <dbReference type="NCBI Taxonomy" id="60175"/>
    <lineage>
        <taxon>Eukaryota</taxon>
        <taxon>Fungi</taxon>
        <taxon>Dikarya</taxon>
        <taxon>Ascomycota</taxon>
        <taxon>Pezizomycotina</taxon>
        <taxon>Eurotiomycetes</taxon>
        <taxon>Eurotiomycetidae</taxon>
        <taxon>Eurotiales</taxon>
        <taxon>Aspergillaceae</taxon>
        <taxon>Penicillium</taxon>
    </lineage>
</organism>
<keyword evidence="1" id="KW-0040">ANK repeat</keyword>
<dbReference type="PROSITE" id="PS50297">
    <property type="entry name" value="ANK_REP_REGION"/>
    <property type="match status" value="3"/>
</dbReference>
<dbReference type="EMBL" id="CAJVNV010000399">
    <property type="protein sequence ID" value="CAG8185008.1"/>
    <property type="molecule type" value="Genomic_DNA"/>
</dbReference>
<evidence type="ECO:0000256" key="2">
    <source>
        <dbReference type="SAM" id="MobiDB-lite"/>
    </source>
</evidence>
<evidence type="ECO:0000256" key="1">
    <source>
        <dbReference type="PROSITE-ProRule" id="PRU00023"/>
    </source>
</evidence>
<evidence type="ECO:0000313" key="4">
    <source>
        <dbReference type="Proteomes" id="UP001153461"/>
    </source>
</evidence>
<accession>A0A9W4MZL3</accession>
<dbReference type="PRINTS" id="PR01415">
    <property type="entry name" value="ANKYRIN"/>
</dbReference>
<dbReference type="Proteomes" id="UP001153461">
    <property type="component" value="Unassembled WGS sequence"/>
</dbReference>
<dbReference type="SUPFAM" id="SSF48403">
    <property type="entry name" value="Ankyrin repeat"/>
    <property type="match status" value="1"/>
</dbReference>
<dbReference type="PANTHER" id="PTHR24118:SF99">
    <property type="entry name" value="POTE ANKYRIN DOMAIN FAMILY MEMBER 3C-RELATED"/>
    <property type="match status" value="1"/>
</dbReference>
<dbReference type="PROSITE" id="PS50088">
    <property type="entry name" value="ANK_REPEAT"/>
    <property type="match status" value="4"/>
</dbReference>